<organism evidence="2 3">
    <name type="scientific">Ditylenchus dipsaci</name>
    <dbReference type="NCBI Taxonomy" id="166011"/>
    <lineage>
        <taxon>Eukaryota</taxon>
        <taxon>Metazoa</taxon>
        <taxon>Ecdysozoa</taxon>
        <taxon>Nematoda</taxon>
        <taxon>Chromadorea</taxon>
        <taxon>Rhabditida</taxon>
        <taxon>Tylenchina</taxon>
        <taxon>Tylenchomorpha</taxon>
        <taxon>Sphaerularioidea</taxon>
        <taxon>Anguinidae</taxon>
        <taxon>Anguininae</taxon>
        <taxon>Ditylenchus</taxon>
    </lineage>
</organism>
<dbReference type="InterPro" id="IPR011935">
    <property type="entry name" value="CHP02231"/>
</dbReference>
<protein>
    <submittedName>
        <fullName evidence="3">ZP domain-containing protein</fullName>
    </submittedName>
</protein>
<reference evidence="3" key="1">
    <citation type="submission" date="2022-11" db="UniProtKB">
        <authorList>
            <consortium name="WormBaseParasite"/>
        </authorList>
    </citation>
    <scope>IDENTIFICATION</scope>
</reference>
<dbReference type="PANTHER" id="PTHR31005:SF8">
    <property type="entry name" value="DUF4139 DOMAIN-CONTAINING PROTEIN"/>
    <property type="match status" value="1"/>
</dbReference>
<dbReference type="PANTHER" id="PTHR31005">
    <property type="entry name" value="DUF4139 DOMAIN-CONTAINING PROTEIN"/>
    <property type="match status" value="1"/>
</dbReference>
<keyword evidence="2" id="KW-1185">Reference proteome</keyword>
<accession>A0A915DWU5</accession>
<keyword evidence="1" id="KW-0732">Signal</keyword>
<sequence length="255" mass="29124">MDTQPAQDHLCLVVVLVVCLLAQVRLPVDTFRFHWCRFTTIYFCFHRISEPIPTQPLKFEEAFSEQGILSATFTIAKRRPYPAAVTVTEVKLDDPVLHYDCVPSRNSKDVFLTATGINSTNYPLLEGPASIFTDNCFSSKMKLKTVNSGEKFSVPLGTDPSVQLRYGVCSYRKEGLFNHRSPSLRIKRLRSHLICPFGKSSEENSLSPALDEDNILKWTEELKPGEEKELLVKWSMEYPVDETIDHNQQEIRHSK</sequence>
<dbReference type="AlphaFoldDB" id="A0A915DWU5"/>
<dbReference type="Proteomes" id="UP000887574">
    <property type="component" value="Unplaced"/>
</dbReference>
<evidence type="ECO:0000313" key="3">
    <source>
        <dbReference type="WBParaSite" id="jg24024"/>
    </source>
</evidence>
<evidence type="ECO:0000313" key="2">
    <source>
        <dbReference type="Proteomes" id="UP000887574"/>
    </source>
</evidence>
<name>A0A915DWU5_9BILA</name>
<evidence type="ECO:0000256" key="1">
    <source>
        <dbReference type="SAM" id="SignalP"/>
    </source>
</evidence>
<proteinExistence type="predicted"/>
<dbReference type="WBParaSite" id="jg24024">
    <property type="protein sequence ID" value="jg24024"/>
    <property type="gene ID" value="jg24024"/>
</dbReference>
<feature type="chain" id="PRO_5037517256" evidence="1">
    <location>
        <begin position="31"/>
        <end position="255"/>
    </location>
</feature>
<feature type="signal peptide" evidence="1">
    <location>
        <begin position="1"/>
        <end position="30"/>
    </location>
</feature>